<feature type="transmembrane region" description="Helical" evidence="1">
    <location>
        <begin position="52"/>
        <end position="70"/>
    </location>
</feature>
<feature type="transmembrane region" description="Helical" evidence="1">
    <location>
        <begin position="119"/>
        <end position="141"/>
    </location>
</feature>
<dbReference type="eggNOG" id="COG1811">
    <property type="taxonomic scope" value="Bacteria"/>
</dbReference>
<evidence type="ECO:0000256" key="1">
    <source>
        <dbReference type="SAM" id="Phobius"/>
    </source>
</evidence>
<dbReference type="OrthoDB" id="9797976at2"/>
<dbReference type="PANTHER" id="PTHR36111">
    <property type="entry name" value="INNER MEMBRANE PROTEIN-RELATED"/>
    <property type="match status" value="1"/>
</dbReference>
<feature type="transmembrane region" description="Helical" evidence="1">
    <location>
        <begin position="161"/>
        <end position="193"/>
    </location>
</feature>
<feature type="transmembrane region" description="Helical" evidence="1">
    <location>
        <begin position="19"/>
        <end position="40"/>
    </location>
</feature>
<keyword evidence="1" id="KW-0812">Transmembrane</keyword>
<dbReference type="PANTHER" id="PTHR36111:SF2">
    <property type="entry name" value="INNER MEMBRANE PROTEIN"/>
    <property type="match status" value="1"/>
</dbReference>
<dbReference type="InterPro" id="IPR007563">
    <property type="entry name" value="DUF554"/>
</dbReference>
<keyword evidence="1" id="KW-1133">Transmembrane helix</keyword>
<organism evidence="2 3">
    <name type="scientific">Anaeroglobus geminatus F0357</name>
    <dbReference type="NCBI Taxonomy" id="861450"/>
    <lineage>
        <taxon>Bacteria</taxon>
        <taxon>Bacillati</taxon>
        <taxon>Bacillota</taxon>
        <taxon>Negativicutes</taxon>
        <taxon>Veillonellales</taxon>
        <taxon>Veillonellaceae</taxon>
        <taxon>Anaeroglobus</taxon>
    </lineage>
</organism>
<feature type="transmembrane region" description="Helical" evidence="1">
    <location>
        <begin position="205"/>
        <end position="225"/>
    </location>
</feature>
<dbReference type="AlphaFoldDB" id="G9YHW2"/>
<gene>
    <name evidence="2" type="ORF">HMPREF0080_01246</name>
</gene>
<name>G9YHW2_9FIRM</name>
<keyword evidence="3" id="KW-1185">Reference proteome</keyword>
<evidence type="ECO:0008006" key="4">
    <source>
        <dbReference type="Google" id="ProtNLM"/>
    </source>
</evidence>
<comment type="caution">
    <text evidence="2">The sequence shown here is derived from an EMBL/GenBank/DDBJ whole genome shotgun (WGS) entry which is preliminary data.</text>
</comment>
<dbReference type="STRING" id="861450.HMPREF0080_01246"/>
<dbReference type="EMBL" id="AGCJ01000046">
    <property type="protein sequence ID" value="EHM40392.1"/>
    <property type="molecule type" value="Genomic_DNA"/>
</dbReference>
<feature type="transmembrane region" description="Helical" evidence="1">
    <location>
        <begin position="76"/>
        <end position="98"/>
    </location>
</feature>
<protein>
    <recommendedName>
        <fullName evidence="4">DUF554 domain-containing protein</fullName>
    </recommendedName>
</protein>
<proteinExistence type="predicted"/>
<dbReference type="HOGENOM" id="CLU_091659_0_0_9"/>
<evidence type="ECO:0000313" key="2">
    <source>
        <dbReference type="EMBL" id="EHM40392.1"/>
    </source>
</evidence>
<accession>G9YHW2</accession>
<dbReference type="Pfam" id="PF04474">
    <property type="entry name" value="DUF554"/>
    <property type="match status" value="1"/>
</dbReference>
<keyword evidence="1" id="KW-0472">Membrane</keyword>
<reference evidence="2 3" key="1">
    <citation type="submission" date="2011-08" db="EMBL/GenBank/DDBJ databases">
        <authorList>
            <person name="Weinstock G."/>
            <person name="Sodergren E."/>
            <person name="Clifton S."/>
            <person name="Fulton L."/>
            <person name="Fulton B."/>
            <person name="Courtney L."/>
            <person name="Fronick C."/>
            <person name="Harrison M."/>
            <person name="Strong C."/>
            <person name="Farmer C."/>
            <person name="Delahaunty K."/>
            <person name="Markovic C."/>
            <person name="Hall O."/>
            <person name="Minx P."/>
            <person name="Tomlinson C."/>
            <person name="Mitreva M."/>
            <person name="Hou S."/>
            <person name="Chen J."/>
            <person name="Wollam A."/>
            <person name="Pepin K.H."/>
            <person name="Johnson M."/>
            <person name="Bhonagiri V."/>
            <person name="Zhang X."/>
            <person name="Suruliraj S."/>
            <person name="Warren W."/>
            <person name="Chinwalla A."/>
            <person name="Mardis E.R."/>
            <person name="Wilson R.K."/>
        </authorList>
    </citation>
    <scope>NUCLEOTIDE SEQUENCE [LARGE SCALE GENOMIC DNA]</scope>
    <source>
        <strain evidence="2 3">F0357</strain>
    </source>
</reference>
<dbReference type="Proteomes" id="UP000005481">
    <property type="component" value="Unassembled WGS sequence"/>
</dbReference>
<sequence>MKCLFCYNKTILLYHRGGFSVLGVLINGLATSVCAFLGMLVGKGLKDRWLKAVYSAIGSWIICMGVQGAIKTENWILVTVSMAAGTVLGTAVGIEDVMQRLGSRFKTLFHAGKDTDFTNTFVTLSIIQVVGAMAVLGPIQATLLGDVSLLYIKSLLDGISAFIFGAVSGAGAIPVGIVLIIYEGFFCLVASFLAPVMTDAAVRELSAVGNILIIVIGFNMLGIVKLKTADYLPAMFMPVVYYFCMSRLI</sequence>
<evidence type="ECO:0000313" key="3">
    <source>
        <dbReference type="Proteomes" id="UP000005481"/>
    </source>
</evidence>